<dbReference type="Proteomes" id="UP001174691">
    <property type="component" value="Unassembled WGS sequence"/>
</dbReference>
<dbReference type="InterPro" id="IPR002018">
    <property type="entry name" value="CarbesteraseB"/>
</dbReference>
<accession>A0AA38S042</accession>
<dbReference type="InterPro" id="IPR019826">
    <property type="entry name" value="Carboxylesterase_B_AS"/>
</dbReference>
<dbReference type="EMBL" id="JANBVN010000005">
    <property type="protein sequence ID" value="KAJ9165238.1"/>
    <property type="molecule type" value="Genomic_DNA"/>
</dbReference>
<dbReference type="InterPro" id="IPR019819">
    <property type="entry name" value="Carboxylesterase_B_CS"/>
</dbReference>
<keyword evidence="4" id="KW-1133">Transmembrane helix</keyword>
<keyword evidence="4" id="KW-0472">Membrane</keyword>
<feature type="domain" description="Carboxylesterase type B" evidence="5">
    <location>
        <begin position="2"/>
        <end position="282"/>
    </location>
</feature>
<proteinExistence type="inferred from homology"/>
<evidence type="ECO:0000259" key="5">
    <source>
        <dbReference type="Pfam" id="PF00135"/>
    </source>
</evidence>
<comment type="caution">
    <text evidence="6">The sequence shown here is derived from an EMBL/GenBank/DDBJ whole genome shotgun (WGS) entry which is preliminary data.</text>
</comment>
<dbReference type="InterPro" id="IPR029058">
    <property type="entry name" value="AB_hydrolase_fold"/>
</dbReference>
<keyword evidence="7" id="KW-1185">Reference proteome</keyword>
<dbReference type="PROSITE" id="PS00122">
    <property type="entry name" value="CARBOXYLESTERASE_B_1"/>
    <property type="match status" value="1"/>
</dbReference>
<protein>
    <recommendedName>
        <fullName evidence="3">Carboxylic ester hydrolase</fullName>
        <ecNumber evidence="3">3.1.1.-</ecNumber>
    </recommendedName>
</protein>
<gene>
    <name evidence="6" type="ORF">NKR19_g586</name>
</gene>
<evidence type="ECO:0000313" key="7">
    <source>
        <dbReference type="Proteomes" id="UP001174691"/>
    </source>
</evidence>
<dbReference type="PANTHER" id="PTHR43918">
    <property type="entry name" value="ACETYLCHOLINESTERASE"/>
    <property type="match status" value="1"/>
</dbReference>
<keyword evidence="4" id="KW-0812">Transmembrane</keyword>
<dbReference type="Pfam" id="PF00135">
    <property type="entry name" value="COesterase"/>
    <property type="match status" value="2"/>
</dbReference>
<feature type="domain" description="Carboxylesterase type B" evidence="5">
    <location>
        <begin position="291"/>
        <end position="409"/>
    </location>
</feature>
<evidence type="ECO:0000256" key="1">
    <source>
        <dbReference type="ARBA" id="ARBA00005964"/>
    </source>
</evidence>
<feature type="transmembrane region" description="Helical" evidence="4">
    <location>
        <begin position="494"/>
        <end position="523"/>
    </location>
</feature>
<dbReference type="PROSITE" id="PS00941">
    <property type="entry name" value="CARBOXYLESTERASE_B_2"/>
    <property type="match status" value="1"/>
</dbReference>
<evidence type="ECO:0000256" key="2">
    <source>
        <dbReference type="ARBA" id="ARBA00022801"/>
    </source>
</evidence>
<dbReference type="GO" id="GO:0052689">
    <property type="term" value="F:carboxylic ester hydrolase activity"/>
    <property type="evidence" value="ECO:0007669"/>
    <property type="project" value="TreeGrafter"/>
</dbReference>
<dbReference type="Gene3D" id="3.40.50.1820">
    <property type="entry name" value="alpha/beta hydrolase"/>
    <property type="match status" value="2"/>
</dbReference>
<dbReference type="EC" id="3.1.1.-" evidence="3"/>
<reference evidence="6" key="1">
    <citation type="submission" date="2022-07" db="EMBL/GenBank/DDBJ databases">
        <title>Fungi with potential for degradation of polypropylene.</title>
        <authorList>
            <person name="Gostincar C."/>
        </authorList>
    </citation>
    <scope>NUCLEOTIDE SEQUENCE</scope>
    <source>
        <strain evidence="6">EXF-13287</strain>
    </source>
</reference>
<dbReference type="PANTHER" id="PTHR43918:SF4">
    <property type="entry name" value="CARBOXYLIC ESTER HYDROLASE"/>
    <property type="match status" value="1"/>
</dbReference>
<name>A0AA38S042_9PEZI</name>
<evidence type="ECO:0000256" key="3">
    <source>
        <dbReference type="RuleBase" id="RU361235"/>
    </source>
</evidence>
<comment type="similarity">
    <text evidence="1 3">Belongs to the type-B carboxylesterase/lipase family.</text>
</comment>
<evidence type="ECO:0000313" key="6">
    <source>
        <dbReference type="EMBL" id="KAJ9165238.1"/>
    </source>
</evidence>
<keyword evidence="2 3" id="KW-0378">Hydrolase</keyword>
<evidence type="ECO:0000256" key="4">
    <source>
        <dbReference type="SAM" id="Phobius"/>
    </source>
</evidence>
<sequence>MYLGIPYAQPPVDSLRFQPPVKYNGTTTINRTAVQRQGESGVNQSEDCLTLNVWTQPQTGQPSKAVMVWVHGGGYITGGSSVPWYNGQYLSGKEDVVVVSFNYRLSIFGFPGNPLSRPNLGLLDQRLAIEWVRNNIAQFGGDPNRITLFGQSAGAAAVDLYSYAWTADPIVQAFIPMSGTATGFGLPTNLTANTNWFNATAATGCGGAQDDHKKVYECMLSKMGEEIAASVPPNTVANSSTGLPFGPVIDEQLVFSNYVDRTPIAAPVLIVNTHNESGLFRMMAPLVSGAVWSAVNDAAFTCPAAMRAAESARHGNPTWRYRYFGLFPNLVLSTKPETGAWHTSEVPVLFNNTPTSGLPDTPEEEAIGAYMRGAWAAFAKDPYNGLSSYGWPKYSAQQSTLIRLAYRNQTGPNLGVGEEFDGKCRAFSAADGSATASSTSATRDPSSLSTSPVPEVALTSTSVVYTTPSAPAIATSSAASNYASRPRPCLDMTFVLTGLVLLLVLCMNLIQGAFFLVLLRFLWLRSV</sequence>
<dbReference type="AlphaFoldDB" id="A0AA38S042"/>
<dbReference type="InterPro" id="IPR050654">
    <property type="entry name" value="AChE-related_enzymes"/>
</dbReference>
<dbReference type="SUPFAM" id="SSF53474">
    <property type="entry name" value="alpha/beta-Hydrolases"/>
    <property type="match status" value="1"/>
</dbReference>
<organism evidence="6 7">
    <name type="scientific">Coniochaeta hoffmannii</name>
    <dbReference type="NCBI Taxonomy" id="91930"/>
    <lineage>
        <taxon>Eukaryota</taxon>
        <taxon>Fungi</taxon>
        <taxon>Dikarya</taxon>
        <taxon>Ascomycota</taxon>
        <taxon>Pezizomycotina</taxon>
        <taxon>Sordariomycetes</taxon>
        <taxon>Sordariomycetidae</taxon>
        <taxon>Coniochaetales</taxon>
        <taxon>Coniochaetaceae</taxon>
        <taxon>Coniochaeta</taxon>
    </lineage>
</organism>